<name>A0ABV9F670_9SPHN</name>
<evidence type="ECO:0000313" key="1">
    <source>
        <dbReference type="EMBL" id="MFC4596515.1"/>
    </source>
</evidence>
<dbReference type="Proteomes" id="UP001595957">
    <property type="component" value="Unassembled WGS sequence"/>
</dbReference>
<accession>A0ABV9F670</accession>
<sequence length="65" mass="7023">MGHSPFAGGLLESPGFRRFLYSRDGVNFGVRDLAPWAPAAAGEDQVIMYPSGMAGRLTDGKYNVF</sequence>
<organism evidence="1 2">
    <name type="scientific">Sphingobium tyrosinilyticum</name>
    <dbReference type="NCBI Taxonomy" id="2715436"/>
    <lineage>
        <taxon>Bacteria</taxon>
        <taxon>Pseudomonadati</taxon>
        <taxon>Pseudomonadota</taxon>
        <taxon>Alphaproteobacteria</taxon>
        <taxon>Sphingomonadales</taxon>
        <taxon>Sphingomonadaceae</taxon>
        <taxon>Sphingobium</taxon>
    </lineage>
</organism>
<evidence type="ECO:0000313" key="2">
    <source>
        <dbReference type="Proteomes" id="UP001595957"/>
    </source>
</evidence>
<dbReference type="EMBL" id="JBHSFZ010000064">
    <property type="protein sequence ID" value="MFC4596515.1"/>
    <property type="molecule type" value="Genomic_DNA"/>
</dbReference>
<keyword evidence="2" id="KW-1185">Reference proteome</keyword>
<protein>
    <submittedName>
        <fullName evidence="1">Uncharacterized protein</fullName>
    </submittedName>
</protein>
<reference evidence="2" key="1">
    <citation type="journal article" date="2019" name="Int. J. Syst. Evol. Microbiol.">
        <title>The Global Catalogue of Microorganisms (GCM) 10K type strain sequencing project: providing services to taxonomists for standard genome sequencing and annotation.</title>
        <authorList>
            <consortium name="The Broad Institute Genomics Platform"/>
            <consortium name="The Broad Institute Genome Sequencing Center for Infectious Disease"/>
            <person name="Wu L."/>
            <person name="Ma J."/>
        </authorList>
    </citation>
    <scope>NUCLEOTIDE SEQUENCE [LARGE SCALE GENOMIC DNA]</scope>
    <source>
        <strain evidence="2">NBRC 103632</strain>
    </source>
</reference>
<gene>
    <name evidence="1" type="ORF">ACFO3E_20405</name>
</gene>
<comment type="caution">
    <text evidence="1">The sequence shown here is derived from an EMBL/GenBank/DDBJ whole genome shotgun (WGS) entry which is preliminary data.</text>
</comment>
<dbReference type="RefSeq" id="WP_197486270.1">
    <property type="nucleotide sequence ID" value="NZ_JBHSFZ010000064.1"/>
</dbReference>
<proteinExistence type="predicted"/>